<dbReference type="InterPro" id="IPR027417">
    <property type="entry name" value="P-loop_NTPase"/>
</dbReference>
<accession>A0A1J9QF03</accession>
<reference evidence="2 3" key="1">
    <citation type="submission" date="2015-08" db="EMBL/GenBank/DDBJ databases">
        <title>Emmonsia species relationships and genome sequence.</title>
        <authorList>
            <person name="Cuomo C.A."/>
            <person name="Schwartz I.S."/>
            <person name="Kenyon C."/>
            <person name="De Hoog G.S."/>
            <person name="Govender N.P."/>
            <person name="Botha A."/>
            <person name="Moreno L."/>
            <person name="De Vries M."/>
            <person name="Munoz J.F."/>
            <person name="Stielow J.B."/>
        </authorList>
    </citation>
    <scope>NUCLEOTIDE SEQUENCE [LARGE SCALE GENOMIC DNA]</scope>
    <source>
        <strain evidence="2 3">EI222</strain>
    </source>
</reference>
<dbReference type="CDD" id="cd18785">
    <property type="entry name" value="SF2_C"/>
    <property type="match status" value="1"/>
</dbReference>
<dbReference type="Proteomes" id="UP000242791">
    <property type="component" value="Unassembled WGS sequence"/>
</dbReference>
<evidence type="ECO:0000256" key="1">
    <source>
        <dbReference type="SAM" id="MobiDB-lite"/>
    </source>
</evidence>
<evidence type="ECO:0000313" key="2">
    <source>
        <dbReference type="EMBL" id="OJD26690.1"/>
    </source>
</evidence>
<dbReference type="Gene3D" id="3.40.50.300">
    <property type="entry name" value="P-loop containing nucleotide triphosphate hydrolases"/>
    <property type="match status" value="1"/>
</dbReference>
<sequence>MAWVWDNPNVNPNVKRVLNWLIPKSVCTVLQRAGRAARGRNELGEFIWFIPPKKVSKQGKGKNIVQELLADEEEQAGQEKAPGGTVAAPATAGHKKNTTQCTRMPERVISCLYNKGCLRREILTHFDWMPDVWIERDRCCSSCSNPELARLPVITELEHPKDEYQSAPKAAGPFIRKKLEEWQDKAAQQLAEDHPMSIAGTKKWILKPERLDSWIKNAMALRVREEDPNQPIPLWHWSVDEFRRLNSDWHWLDRRGFAVGVVEAIKNGFHDYLNSLV</sequence>
<proteinExistence type="predicted"/>
<keyword evidence="3" id="KW-1185">Reference proteome</keyword>
<organism evidence="2 3">
    <name type="scientific">Blastomyces percursus</name>
    <dbReference type="NCBI Taxonomy" id="1658174"/>
    <lineage>
        <taxon>Eukaryota</taxon>
        <taxon>Fungi</taxon>
        <taxon>Dikarya</taxon>
        <taxon>Ascomycota</taxon>
        <taxon>Pezizomycotina</taxon>
        <taxon>Eurotiomycetes</taxon>
        <taxon>Eurotiomycetidae</taxon>
        <taxon>Onygenales</taxon>
        <taxon>Ajellomycetaceae</taxon>
        <taxon>Blastomyces</taxon>
    </lineage>
</organism>
<dbReference type="SUPFAM" id="SSF52540">
    <property type="entry name" value="P-loop containing nucleoside triphosphate hydrolases"/>
    <property type="match status" value="1"/>
</dbReference>
<dbReference type="VEuPathDB" id="FungiDB:ACJ73_01921"/>
<name>A0A1J9QF03_9EURO</name>
<protein>
    <submittedName>
        <fullName evidence="2">Uncharacterized protein</fullName>
    </submittedName>
</protein>
<evidence type="ECO:0000313" key="3">
    <source>
        <dbReference type="Proteomes" id="UP000242791"/>
    </source>
</evidence>
<dbReference type="OrthoDB" id="4507197at2759"/>
<dbReference type="AlphaFoldDB" id="A0A1J9QF03"/>
<dbReference type="EMBL" id="LGTZ01000190">
    <property type="protein sequence ID" value="OJD26690.1"/>
    <property type="molecule type" value="Genomic_DNA"/>
</dbReference>
<comment type="caution">
    <text evidence="2">The sequence shown here is derived from an EMBL/GenBank/DDBJ whole genome shotgun (WGS) entry which is preliminary data.</text>
</comment>
<feature type="region of interest" description="Disordered" evidence="1">
    <location>
        <begin position="74"/>
        <end position="99"/>
    </location>
</feature>
<gene>
    <name evidence="2" type="ORF">ACJ73_01921</name>
</gene>
<feature type="compositionally biased region" description="Low complexity" evidence="1">
    <location>
        <begin position="81"/>
        <end position="92"/>
    </location>
</feature>